<evidence type="ECO:0000256" key="11">
    <source>
        <dbReference type="ARBA" id="ARBA00048988"/>
    </source>
</evidence>
<feature type="binding site" evidence="12">
    <location>
        <position position="442"/>
    </location>
    <ligand>
        <name>Zn(2+)</name>
        <dbReference type="ChEBI" id="CHEBI:29105"/>
        <label>2</label>
    </ligand>
</feature>
<comment type="subunit">
    <text evidence="12">Component of the replication restart primosome.</text>
</comment>
<dbReference type="InterPro" id="IPR041222">
    <property type="entry name" value="PriA_3primeBD"/>
</dbReference>
<sequence length="724" mass="79120">MPIIRVALPLPIPQLFDYIAEDAVDSDIGRCVRVPFGRGEKSGLIVSLPAEADIDRSRLKVVSHVQREVPPLPADWLELVGFVARYYHAPLGEVVALALPPGLRRADGVSGDDVDPVLELSAAGRVALTEARRESRALTLLRATDALGGPARRSAVRALEAGSAVGDLIRRGWLVPRDDGGGRHLAAGRPELTVEQAAVIDTVVAAGTGFQAWLLHGVTGSGKTEIYLRLAERALAAGEQVLMLVPEIALTPQLENRVAQRFPAANVVSLHSGLAEGARSRGFVQALSGHADIVLGTRLSVFAPLPRLGIILVDEEHDASYKQQEGVRYSARDVAVWRARQRAVPVLLGSATPSLESWQHAGNGRYGLLRLTHRAVATTLPKVRAVDIRRMKLDEGLSPALHAAISERLKRGEQSLVFINRRGYAPVLSCPACGWVSRCPHCSANLVVHLADRRLRCHHCGCDGGIPHACPSCGNQDIQPFGRGTQRIEARLNELFPEARVLRVDRDAARTRAQWEALLDKIAAGEADILVGTQMMAKGHDFPKLTLVGVVGADSSLHAADFRAPERLFQQLMQVGGRAGRGSLPGEVLIQTEYPGHLLYQHLGRHDFDAFAKMALDERRVACFPPFTHQAMLRADAPALADAVEFLQHARRLAQSCAPENLRLFDPVPMRMSRLARRERAQLLVEADSRADLQGFLGQWMTMLYAQRTPRELRWQLDVDPLDV</sequence>
<reference evidence="14 15" key="1">
    <citation type="submission" date="2017-06" db="EMBL/GenBank/DDBJ databases">
        <title>Azoarcus sp. TSNA42 complete genome sequence.</title>
        <authorList>
            <person name="Woo J.-H."/>
            <person name="Kim H.-S."/>
        </authorList>
    </citation>
    <scope>NUCLEOTIDE SEQUENCE [LARGE SCALE GENOMIC DNA]</scope>
    <source>
        <strain evidence="14 15">TSNA42</strain>
    </source>
</reference>
<dbReference type="InterPro" id="IPR005259">
    <property type="entry name" value="PriA"/>
</dbReference>
<evidence type="ECO:0000256" key="4">
    <source>
        <dbReference type="ARBA" id="ARBA00022741"/>
    </source>
</evidence>
<comment type="cofactor">
    <cofactor evidence="12">
        <name>Zn(2+)</name>
        <dbReference type="ChEBI" id="CHEBI:29105"/>
    </cofactor>
    <text evidence="12">Binds 2 zinc ions per subunit.</text>
</comment>
<evidence type="ECO:0000256" key="7">
    <source>
        <dbReference type="ARBA" id="ARBA00022833"/>
    </source>
</evidence>
<evidence type="ECO:0000256" key="8">
    <source>
        <dbReference type="ARBA" id="ARBA00022840"/>
    </source>
</evidence>
<dbReference type="EMBL" id="CP022188">
    <property type="protein sequence ID" value="AWI78843.1"/>
    <property type="molecule type" value="Genomic_DNA"/>
</dbReference>
<proteinExistence type="inferred from homology"/>
<dbReference type="Pfam" id="PF00271">
    <property type="entry name" value="Helicase_C"/>
    <property type="match status" value="1"/>
</dbReference>
<dbReference type="AlphaFoldDB" id="A0A2U8GZU7"/>
<dbReference type="GO" id="GO:0006269">
    <property type="term" value="P:DNA replication, synthesis of primer"/>
    <property type="evidence" value="ECO:0007669"/>
    <property type="project" value="UniProtKB-KW"/>
</dbReference>
<feature type="binding site" evidence="12">
    <location>
        <position position="430"/>
    </location>
    <ligand>
        <name>Zn(2+)</name>
        <dbReference type="ChEBI" id="CHEBI:29105"/>
        <label>1</label>
    </ligand>
</feature>
<evidence type="ECO:0000313" key="14">
    <source>
        <dbReference type="EMBL" id="AWI78843.1"/>
    </source>
</evidence>
<dbReference type="GO" id="GO:0003677">
    <property type="term" value="F:DNA binding"/>
    <property type="evidence" value="ECO:0007669"/>
    <property type="project" value="UniProtKB-UniRule"/>
</dbReference>
<dbReference type="SMART" id="SM00487">
    <property type="entry name" value="DEXDc"/>
    <property type="match status" value="1"/>
</dbReference>
<feature type="binding site" evidence="12">
    <location>
        <position position="457"/>
    </location>
    <ligand>
        <name>Zn(2+)</name>
        <dbReference type="ChEBI" id="CHEBI:29105"/>
        <label>2</label>
    </ligand>
</feature>
<dbReference type="RefSeq" id="WP_108971779.1">
    <property type="nucleotide sequence ID" value="NZ_CP022188.1"/>
</dbReference>
<dbReference type="Pfam" id="PF18074">
    <property type="entry name" value="PriA_C"/>
    <property type="match status" value="1"/>
</dbReference>
<dbReference type="NCBIfam" id="NF004067">
    <property type="entry name" value="PRK05580.1-4"/>
    <property type="match status" value="1"/>
</dbReference>
<dbReference type="NCBIfam" id="TIGR00595">
    <property type="entry name" value="priA"/>
    <property type="match status" value="1"/>
</dbReference>
<keyword evidence="9 12" id="KW-0238">DNA-binding</keyword>
<evidence type="ECO:0000256" key="9">
    <source>
        <dbReference type="ARBA" id="ARBA00023125"/>
    </source>
</evidence>
<dbReference type="GO" id="GO:0006270">
    <property type="term" value="P:DNA replication initiation"/>
    <property type="evidence" value="ECO:0007669"/>
    <property type="project" value="TreeGrafter"/>
</dbReference>
<feature type="binding site" evidence="12">
    <location>
        <position position="470"/>
    </location>
    <ligand>
        <name>Zn(2+)</name>
        <dbReference type="ChEBI" id="CHEBI:29105"/>
        <label>1</label>
    </ligand>
</feature>
<evidence type="ECO:0000256" key="12">
    <source>
        <dbReference type="HAMAP-Rule" id="MF_00983"/>
    </source>
</evidence>
<dbReference type="Proteomes" id="UP000244902">
    <property type="component" value="Chromosome"/>
</dbReference>
<dbReference type="GO" id="GO:1990077">
    <property type="term" value="C:primosome complex"/>
    <property type="evidence" value="ECO:0007669"/>
    <property type="project" value="UniProtKB-UniRule"/>
</dbReference>
<dbReference type="GO" id="GO:0005524">
    <property type="term" value="F:ATP binding"/>
    <property type="evidence" value="ECO:0007669"/>
    <property type="project" value="UniProtKB-UniRule"/>
</dbReference>
<keyword evidence="8 12" id="KW-0067">ATP-binding</keyword>
<dbReference type="Pfam" id="PF17764">
    <property type="entry name" value="PriA_3primeBD"/>
    <property type="match status" value="1"/>
</dbReference>
<dbReference type="SMART" id="SM00490">
    <property type="entry name" value="HELICc"/>
    <property type="match status" value="1"/>
</dbReference>
<dbReference type="EC" id="5.6.2.4" evidence="12"/>
<evidence type="ECO:0000256" key="10">
    <source>
        <dbReference type="ARBA" id="ARBA00023235"/>
    </source>
</evidence>
<dbReference type="Pfam" id="PF00270">
    <property type="entry name" value="DEAD"/>
    <property type="match status" value="1"/>
</dbReference>
<keyword evidence="7 12" id="KW-0862">Zinc</keyword>
<dbReference type="InterPro" id="IPR041236">
    <property type="entry name" value="PriA_C"/>
</dbReference>
<keyword evidence="5 12" id="KW-0378">Hydrolase</keyword>
<dbReference type="HAMAP" id="MF_00983">
    <property type="entry name" value="PriA"/>
    <property type="match status" value="1"/>
</dbReference>
<feature type="binding site" evidence="12">
    <location>
        <position position="460"/>
    </location>
    <ligand>
        <name>Zn(2+)</name>
        <dbReference type="ChEBI" id="CHEBI:29105"/>
        <label>2</label>
    </ligand>
</feature>
<dbReference type="InterPro" id="IPR042115">
    <property type="entry name" value="PriA_3primeBD_sf"/>
</dbReference>
<dbReference type="CDD" id="cd17929">
    <property type="entry name" value="DEXHc_priA"/>
    <property type="match status" value="1"/>
</dbReference>
<keyword evidence="4 12" id="KW-0547">Nucleotide-binding</keyword>
<dbReference type="InterPro" id="IPR011545">
    <property type="entry name" value="DEAD/DEAH_box_helicase_dom"/>
</dbReference>
<evidence type="ECO:0000256" key="1">
    <source>
        <dbReference type="ARBA" id="ARBA00022515"/>
    </source>
</evidence>
<dbReference type="OrthoDB" id="9759544at2"/>
<comment type="function">
    <text evidence="12">Initiates the restart of stalled replication forks, which reloads the replicative helicase on sites other than the origin of replication. Recognizes and binds to abandoned replication forks and remodels them to uncover a helicase loading site. Promotes assembly of the primosome at these replication forks.</text>
</comment>
<evidence type="ECO:0000256" key="6">
    <source>
        <dbReference type="ARBA" id="ARBA00022806"/>
    </source>
</evidence>
<feature type="binding site" evidence="12">
    <location>
        <position position="433"/>
    </location>
    <ligand>
        <name>Zn(2+)</name>
        <dbReference type="ChEBI" id="CHEBI:29105"/>
        <label>1</label>
    </ligand>
</feature>
<name>A0A2U8GZU7_9RHOO</name>
<dbReference type="InterPro" id="IPR040498">
    <property type="entry name" value="PriA_CRR"/>
</dbReference>
<feature type="binding site" evidence="12">
    <location>
        <position position="439"/>
    </location>
    <ligand>
        <name>Zn(2+)</name>
        <dbReference type="ChEBI" id="CHEBI:29105"/>
        <label>2</label>
    </ligand>
</feature>
<gene>
    <name evidence="12" type="primary">priA</name>
    <name evidence="14" type="ORF">CEW87_05385</name>
</gene>
<dbReference type="InterPro" id="IPR001650">
    <property type="entry name" value="Helicase_C-like"/>
</dbReference>
<accession>A0A2U8GZU7</accession>
<comment type="catalytic activity">
    <reaction evidence="12">
        <text>Couples ATP hydrolysis with the unwinding of duplex DNA by translocating in the 3'-5' direction.</text>
        <dbReference type="EC" id="5.6.2.4"/>
    </reaction>
</comment>
<comment type="similarity">
    <text evidence="12">Belongs to the helicase family. PriA subfamily.</text>
</comment>
<dbReference type="PANTHER" id="PTHR30580:SF0">
    <property type="entry name" value="PRIMOSOMAL PROTEIN N"/>
    <property type="match status" value="1"/>
</dbReference>
<keyword evidence="2 12" id="KW-0235">DNA replication</keyword>
<organism evidence="14 15">
    <name type="scientific">Parazoarcus communis</name>
    <dbReference type="NCBI Taxonomy" id="41977"/>
    <lineage>
        <taxon>Bacteria</taxon>
        <taxon>Pseudomonadati</taxon>
        <taxon>Pseudomonadota</taxon>
        <taxon>Betaproteobacteria</taxon>
        <taxon>Rhodocyclales</taxon>
        <taxon>Zoogloeaceae</taxon>
        <taxon>Parazoarcus</taxon>
    </lineage>
</organism>
<dbReference type="GO" id="GO:0043138">
    <property type="term" value="F:3'-5' DNA helicase activity"/>
    <property type="evidence" value="ECO:0007669"/>
    <property type="project" value="UniProtKB-EC"/>
</dbReference>
<dbReference type="GO" id="GO:0016887">
    <property type="term" value="F:ATP hydrolysis activity"/>
    <property type="evidence" value="ECO:0007669"/>
    <property type="project" value="RHEA"/>
</dbReference>
<dbReference type="Gene3D" id="3.40.1440.60">
    <property type="entry name" value="PriA, 3(prime) DNA-binding domain"/>
    <property type="match status" value="1"/>
</dbReference>
<dbReference type="Pfam" id="PF18319">
    <property type="entry name" value="Zn_ribbon_PriA"/>
    <property type="match status" value="1"/>
</dbReference>
<dbReference type="InterPro" id="IPR027417">
    <property type="entry name" value="P-loop_NTPase"/>
</dbReference>
<dbReference type="GO" id="GO:0008270">
    <property type="term" value="F:zinc ion binding"/>
    <property type="evidence" value="ECO:0007669"/>
    <property type="project" value="UniProtKB-UniRule"/>
</dbReference>
<evidence type="ECO:0000256" key="5">
    <source>
        <dbReference type="ARBA" id="ARBA00022801"/>
    </source>
</evidence>
<dbReference type="PROSITE" id="PS51192">
    <property type="entry name" value="HELICASE_ATP_BIND_1"/>
    <property type="match status" value="1"/>
</dbReference>
<dbReference type="GO" id="GO:0006302">
    <property type="term" value="P:double-strand break repair"/>
    <property type="evidence" value="ECO:0007669"/>
    <property type="project" value="InterPro"/>
</dbReference>
<keyword evidence="1 12" id="KW-0639">Primosome</keyword>
<dbReference type="InterPro" id="IPR014001">
    <property type="entry name" value="Helicase_ATP-bd"/>
</dbReference>
<evidence type="ECO:0000256" key="2">
    <source>
        <dbReference type="ARBA" id="ARBA00022705"/>
    </source>
</evidence>
<evidence type="ECO:0000256" key="3">
    <source>
        <dbReference type="ARBA" id="ARBA00022723"/>
    </source>
</evidence>
<comment type="catalytic activity">
    <reaction evidence="11 12">
        <text>ATP + H2O = ADP + phosphate + H(+)</text>
        <dbReference type="Rhea" id="RHEA:13065"/>
        <dbReference type="ChEBI" id="CHEBI:15377"/>
        <dbReference type="ChEBI" id="CHEBI:15378"/>
        <dbReference type="ChEBI" id="CHEBI:30616"/>
        <dbReference type="ChEBI" id="CHEBI:43474"/>
        <dbReference type="ChEBI" id="CHEBI:456216"/>
        <dbReference type="EC" id="5.6.2.4"/>
    </reaction>
</comment>
<dbReference type="FunFam" id="3.40.50.300:FF:000489">
    <property type="entry name" value="Primosome assembly protein PriA"/>
    <property type="match status" value="1"/>
</dbReference>
<evidence type="ECO:0000259" key="13">
    <source>
        <dbReference type="PROSITE" id="PS51192"/>
    </source>
</evidence>
<dbReference type="Gene3D" id="3.40.50.300">
    <property type="entry name" value="P-loop containing nucleotide triphosphate hydrolases"/>
    <property type="match status" value="2"/>
</dbReference>
<feature type="domain" description="Helicase ATP-binding" evidence="13">
    <location>
        <begin position="204"/>
        <end position="371"/>
    </location>
</feature>
<protein>
    <recommendedName>
        <fullName evidence="12">Replication restart protein PriA</fullName>
    </recommendedName>
    <alternativeName>
        <fullName evidence="12">ATP-dependent DNA helicase PriA</fullName>
        <ecNumber evidence="12">5.6.2.4</ecNumber>
    </alternativeName>
    <alternativeName>
        <fullName evidence="12">DNA 3'-5' helicase PriA</fullName>
    </alternativeName>
</protein>
<dbReference type="SUPFAM" id="SSF52540">
    <property type="entry name" value="P-loop containing nucleoside triphosphate hydrolases"/>
    <property type="match status" value="2"/>
</dbReference>
<evidence type="ECO:0000313" key="15">
    <source>
        <dbReference type="Proteomes" id="UP000244902"/>
    </source>
</evidence>
<feature type="binding site" evidence="12">
    <location>
        <position position="473"/>
    </location>
    <ligand>
        <name>Zn(2+)</name>
        <dbReference type="ChEBI" id="CHEBI:29105"/>
        <label>1</label>
    </ligand>
</feature>
<keyword evidence="10 12" id="KW-0413">Isomerase</keyword>
<dbReference type="PANTHER" id="PTHR30580">
    <property type="entry name" value="PRIMOSOMAL PROTEIN N"/>
    <property type="match status" value="1"/>
</dbReference>
<keyword evidence="3 12" id="KW-0479">Metal-binding</keyword>
<dbReference type="GO" id="GO:0006310">
    <property type="term" value="P:DNA recombination"/>
    <property type="evidence" value="ECO:0007669"/>
    <property type="project" value="InterPro"/>
</dbReference>
<keyword evidence="6 12" id="KW-0347">Helicase</keyword>
<dbReference type="CDD" id="cd18804">
    <property type="entry name" value="SF2_C_priA"/>
    <property type="match status" value="1"/>
</dbReference>